<organism evidence="6 7">
    <name type="scientific">Catenaria anguillulae PL171</name>
    <dbReference type="NCBI Taxonomy" id="765915"/>
    <lineage>
        <taxon>Eukaryota</taxon>
        <taxon>Fungi</taxon>
        <taxon>Fungi incertae sedis</taxon>
        <taxon>Blastocladiomycota</taxon>
        <taxon>Blastocladiomycetes</taxon>
        <taxon>Blastocladiales</taxon>
        <taxon>Catenariaceae</taxon>
        <taxon>Catenaria</taxon>
    </lineage>
</organism>
<dbReference type="InterPro" id="IPR004910">
    <property type="entry name" value="Yippee/Mis18/Cereblon"/>
</dbReference>
<gene>
    <name evidence="6" type="ORF">BCR44DRAFT_51667</name>
</gene>
<dbReference type="EMBL" id="MCFL01000037">
    <property type="protein sequence ID" value="ORZ33254.1"/>
    <property type="molecule type" value="Genomic_DNA"/>
</dbReference>
<dbReference type="InterPro" id="IPR039058">
    <property type="entry name" value="Yippee_fam"/>
</dbReference>
<reference evidence="6 7" key="1">
    <citation type="submission" date="2016-07" db="EMBL/GenBank/DDBJ databases">
        <title>Pervasive Adenine N6-methylation of Active Genes in Fungi.</title>
        <authorList>
            <consortium name="DOE Joint Genome Institute"/>
            <person name="Mondo S.J."/>
            <person name="Dannebaum R.O."/>
            <person name="Kuo R.C."/>
            <person name="Labutti K."/>
            <person name="Haridas S."/>
            <person name="Kuo A."/>
            <person name="Salamov A."/>
            <person name="Ahrendt S.R."/>
            <person name="Lipzen A."/>
            <person name="Sullivan W."/>
            <person name="Andreopoulos W.B."/>
            <person name="Clum A."/>
            <person name="Lindquist E."/>
            <person name="Daum C."/>
            <person name="Ramamoorthy G.K."/>
            <person name="Gryganskyi A."/>
            <person name="Culley D."/>
            <person name="Magnuson J.K."/>
            <person name="James T.Y."/>
            <person name="O'Malley M.A."/>
            <person name="Stajich J.E."/>
            <person name="Spatafora J.W."/>
            <person name="Visel A."/>
            <person name="Grigoriev I.V."/>
        </authorList>
    </citation>
    <scope>NUCLEOTIDE SEQUENCE [LARGE SCALE GENOMIC DNA]</scope>
    <source>
        <strain evidence="6 7">PL171</strain>
    </source>
</reference>
<dbReference type="Pfam" id="PF03226">
    <property type="entry name" value="Yippee-Mis18"/>
    <property type="match status" value="1"/>
</dbReference>
<dbReference type="PROSITE" id="PS51792">
    <property type="entry name" value="YIPPEE"/>
    <property type="match status" value="1"/>
</dbReference>
<keyword evidence="2" id="KW-0479">Metal-binding</keyword>
<dbReference type="AlphaFoldDB" id="A0A1Y2HGX4"/>
<protein>
    <recommendedName>
        <fullName evidence="4">Protein yippee-like</fullName>
    </recommendedName>
</protein>
<feature type="domain" description="Yippee" evidence="5">
    <location>
        <begin position="17"/>
        <end position="114"/>
    </location>
</feature>
<accession>A0A1Y2HGX4</accession>
<evidence type="ECO:0000256" key="2">
    <source>
        <dbReference type="ARBA" id="ARBA00022723"/>
    </source>
</evidence>
<evidence type="ECO:0000313" key="6">
    <source>
        <dbReference type="EMBL" id="ORZ33254.1"/>
    </source>
</evidence>
<sequence>MGQLHKRYLNASGHNNKIFGCGGCHTHLSTYNDIISKQFQGQTGRAYLFSKVVNISEGPCEERSMTTGLHVVRDVFCLTCGRTLGWTYVHAYEESQRYKEGKYILEKLLLTDIPDEED</sequence>
<keyword evidence="7" id="KW-1185">Reference proteome</keyword>
<name>A0A1Y2HGX4_9FUNG</name>
<keyword evidence="3" id="KW-0862">Zinc</keyword>
<dbReference type="GO" id="GO:0046872">
    <property type="term" value="F:metal ion binding"/>
    <property type="evidence" value="ECO:0007669"/>
    <property type="project" value="UniProtKB-KW"/>
</dbReference>
<evidence type="ECO:0000256" key="1">
    <source>
        <dbReference type="ARBA" id="ARBA00005613"/>
    </source>
</evidence>
<dbReference type="OrthoDB" id="6407410at2759"/>
<dbReference type="PANTHER" id="PTHR13848">
    <property type="entry name" value="PROTEIN YIPPEE-LIKE CG15309-RELATED"/>
    <property type="match status" value="1"/>
</dbReference>
<dbReference type="Proteomes" id="UP000193411">
    <property type="component" value="Unassembled WGS sequence"/>
</dbReference>
<comment type="caution">
    <text evidence="6">The sequence shown here is derived from an EMBL/GenBank/DDBJ whole genome shotgun (WGS) entry which is preliminary data.</text>
</comment>
<comment type="similarity">
    <text evidence="1 4">Belongs to the yippee family.</text>
</comment>
<proteinExistence type="inferred from homology"/>
<evidence type="ECO:0000313" key="7">
    <source>
        <dbReference type="Proteomes" id="UP000193411"/>
    </source>
</evidence>
<evidence type="ECO:0000256" key="4">
    <source>
        <dbReference type="RuleBase" id="RU110713"/>
    </source>
</evidence>
<dbReference type="InterPro" id="IPR034751">
    <property type="entry name" value="Yippee"/>
</dbReference>
<evidence type="ECO:0000259" key="5">
    <source>
        <dbReference type="PROSITE" id="PS51792"/>
    </source>
</evidence>
<evidence type="ECO:0000256" key="3">
    <source>
        <dbReference type="ARBA" id="ARBA00022833"/>
    </source>
</evidence>
<dbReference type="STRING" id="765915.A0A1Y2HGX4"/>